<evidence type="ECO:0000313" key="1">
    <source>
        <dbReference type="EMBL" id="AYV85875.1"/>
    </source>
</evidence>
<organism evidence="1">
    <name type="scientific">Solivirus sp</name>
    <dbReference type="NCBI Taxonomy" id="2487772"/>
    <lineage>
        <taxon>Viruses</taxon>
        <taxon>Pithoviruses</taxon>
    </lineage>
</organism>
<dbReference type="EMBL" id="MK072489">
    <property type="protein sequence ID" value="AYV85875.1"/>
    <property type="molecule type" value="Genomic_DNA"/>
</dbReference>
<proteinExistence type="predicted"/>
<gene>
    <name evidence="1" type="ORF">Solivirus1_32</name>
</gene>
<reference evidence="1" key="1">
    <citation type="submission" date="2018-10" db="EMBL/GenBank/DDBJ databases">
        <title>Hidden diversity of soil giant viruses.</title>
        <authorList>
            <person name="Schulz F."/>
            <person name="Alteio L."/>
            <person name="Goudeau D."/>
            <person name="Ryan E.M."/>
            <person name="Malmstrom R.R."/>
            <person name="Blanchard J."/>
            <person name="Woyke T."/>
        </authorList>
    </citation>
    <scope>NUCLEOTIDE SEQUENCE</scope>
    <source>
        <strain evidence="1">SOV1</strain>
    </source>
</reference>
<sequence>MATYHHFATDGKITKVESERKELDDFKLKELNKCYKRHYRGELHLIFISPEIFILAHCENDFPEDFAKSDLPVNRALQIYFPNSNIKGDVILVKFLVDENGDSDDSLFQGEWSLDELKLYKAVDSQFGHLVDFVKVGEDEED</sequence>
<name>A0A3G5AF80_9VIRU</name>
<accession>A0A3G5AF80</accession>
<protein>
    <submittedName>
        <fullName evidence="1">Uncharacterized protein</fullName>
    </submittedName>
</protein>